<dbReference type="SMART" id="SM00248">
    <property type="entry name" value="ANK"/>
    <property type="match status" value="4"/>
</dbReference>
<dbReference type="SUPFAM" id="SSF48403">
    <property type="entry name" value="Ankyrin repeat"/>
    <property type="match status" value="1"/>
</dbReference>
<evidence type="ECO:0000313" key="1">
    <source>
        <dbReference type="EMBL" id="RTE66763.1"/>
    </source>
</evidence>
<gene>
    <name evidence="1" type="ORF">EH243_03920</name>
</gene>
<dbReference type="InterPro" id="IPR002110">
    <property type="entry name" value="Ankyrin_rpt"/>
</dbReference>
<dbReference type="SUPFAM" id="SSF63829">
    <property type="entry name" value="Calcium-dependent phosphotriesterase"/>
    <property type="match status" value="1"/>
</dbReference>
<evidence type="ECO:0000313" key="2">
    <source>
        <dbReference type="Proteomes" id="UP000283087"/>
    </source>
</evidence>
<accession>A0A430KTW4</accession>
<dbReference type="Proteomes" id="UP000283087">
    <property type="component" value="Unassembled WGS sequence"/>
</dbReference>
<sequence>MLKNALTLLAVIGVLLLIATSIPTSNTLEPSATVDIQPRDEPKKIGLNPYSLPPAEITENPHALLPNGKTALTQAAFDGDAERLNQLYQLSEGHNLSLPDANGDNTLVAAVAGGHHSLASKLMEKGVIVDREAFKRLSKTLDLTDKDEVQWWLWNHLPLADPQTLQALYDPSDSSLMNEILAAGYQPSREEAAVMFNEYLDGDAYFQLYRLYPDMFSPESIDNLFNPVNYDSASPKQRIMMQTLFTTVPYTEDNSWDFLELIEKLPLDLAITHPDHNREQFQHQLQKYCDMADPSGVVLFDLGIKCTFDHPFINAVDADNYALVQHYIDSGIDPKKTRAYGKSPMDIALSYSSAETLEMAKLLIDNGAATQTDINNFYSMMHAFGNEFDHYRPFATIPLKLAVSPKDDLYVLRYSNEKKRYQLSKQDATGTTLWDKTLGEKRFFNILDKPAGLYFNDGKLLLAQNRFIDGRQKTRLTLFNEKGEQLEQVDVLGTFESLIMQSKSYALTTQRTTALYGTALQPIGDITSQPEAFIPAVPLKDVGRRSFHRHFAYDIQKQDYYPDRTLVLFRPKTQYSSSKPERMVSRYLASILSRTGELAKTSLIGGGNLTPLDYAVSDNHAYIILANAVHVGIEKRSADFEIESRHYLTFDDSPFSTTINSMSCDTTGCTLLGNSNNKLALLRTIPGSRQQTLTITDIRYDYSDNDSDDKPGWLVNRDNEQDFISGVEQLRFEQAQPVAKGHAILLDRTLDLVSGANGNIYAIGNHNNDAAYEVLNNKGDLLGHYEMNFGYARSRINKLQPLADGRLLIIGHLYQHFNFFRTYAALLTPQGEPIWSRVYQQMDSMNGLLIDEANHLFYSIDGAHSIAKLSLEDGTIMQQLTTPEGLTQLYRTSQGRIVGFGEKTLNYGSGRQDKTTQPFLYCLAPDETTFSTKMVGEPGDNLLSAEPWEDGLVAAYIKDNEGSVSSNAIFARINAETCQISFDWKL</sequence>
<comment type="caution">
    <text evidence="1">The sequence shown here is derived from an EMBL/GenBank/DDBJ whole genome shotgun (WGS) entry which is preliminary data.</text>
</comment>
<keyword evidence="2" id="KW-1185">Reference proteome</keyword>
<organism evidence="1 2">
    <name type="scientific">Amphritea opalescens</name>
    <dbReference type="NCBI Taxonomy" id="2490544"/>
    <lineage>
        <taxon>Bacteria</taxon>
        <taxon>Pseudomonadati</taxon>
        <taxon>Pseudomonadota</taxon>
        <taxon>Gammaproteobacteria</taxon>
        <taxon>Oceanospirillales</taxon>
        <taxon>Oceanospirillaceae</taxon>
        <taxon>Amphritea</taxon>
    </lineage>
</organism>
<dbReference type="EMBL" id="RQXW01000003">
    <property type="protein sequence ID" value="RTE66763.1"/>
    <property type="molecule type" value="Genomic_DNA"/>
</dbReference>
<name>A0A430KTW4_9GAMM</name>
<protein>
    <recommendedName>
        <fullName evidence="3">Ankyrin repeat domain-containing protein</fullName>
    </recommendedName>
</protein>
<dbReference type="OrthoDB" id="9811934at2"/>
<dbReference type="AlphaFoldDB" id="A0A430KTW4"/>
<dbReference type="Gene3D" id="1.25.40.20">
    <property type="entry name" value="Ankyrin repeat-containing domain"/>
    <property type="match status" value="2"/>
</dbReference>
<dbReference type="RefSeq" id="WP_126157347.1">
    <property type="nucleotide sequence ID" value="NZ_RQXW01000003.1"/>
</dbReference>
<proteinExistence type="predicted"/>
<dbReference type="InterPro" id="IPR036770">
    <property type="entry name" value="Ankyrin_rpt-contain_sf"/>
</dbReference>
<reference evidence="1 2" key="1">
    <citation type="submission" date="2018-11" db="EMBL/GenBank/DDBJ databases">
        <title>The draft genome sequence of Amphritea opalescens ANRC-JH13T.</title>
        <authorList>
            <person name="Fang Z."/>
            <person name="Zhang Y."/>
            <person name="Han X."/>
        </authorList>
    </citation>
    <scope>NUCLEOTIDE SEQUENCE [LARGE SCALE GENOMIC DNA]</scope>
    <source>
        <strain evidence="1 2">ANRC-JH13</strain>
    </source>
</reference>
<evidence type="ECO:0008006" key="3">
    <source>
        <dbReference type="Google" id="ProtNLM"/>
    </source>
</evidence>